<dbReference type="GO" id="GO:0020037">
    <property type="term" value="F:heme binding"/>
    <property type="evidence" value="ECO:0007669"/>
    <property type="project" value="InterPro"/>
</dbReference>
<dbReference type="AlphaFoldDB" id="A0A670IPN1"/>
<dbReference type="GO" id="GO:0004497">
    <property type="term" value="F:monooxygenase activity"/>
    <property type="evidence" value="ECO:0007669"/>
    <property type="project" value="InterPro"/>
</dbReference>
<name>A0A670IPN1_PODMU</name>
<keyword evidence="1" id="KW-0732">Signal</keyword>
<organism evidence="2 3">
    <name type="scientific">Podarcis muralis</name>
    <name type="common">Wall lizard</name>
    <name type="synonym">Lacerta muralis</name>
    <dbReference type="NCBI Taxonomy" id="64176"/>
    <lineage>
        <taxon>Eukaryota</taxon>
        <taxon>Metazoa</taxon>
        <taxon>Chordata</taxon>
        <taxon>Craniata</taxon>
        <taxon>Vertebrata</taxon>
        <taxon>Euteleostomi</taxon>
        <taxon>Lepidosauria</taxon>
        <taxon>Squamata</taxon>
        <taxon>Bifurcata</taxon>
        <taxon>Unidentata</taxon>
        <taxon>Episquamata</taxon>
        <taxon>Laterata</taxon>
        <taxon>Lacertibaenia</taxon>
        <taxon>Lacertidae</taxon>
        <taxon>Podarcis</taxon>
    </lineage>
</organism>
<accession>A0A670IPN1</accession>
<proteinExistence type="predicted"/>
<dbReference type="InterPro" id="IPR036396">
    <property type="entry name" value="Cyt_P450_sf"/>
</dbReference>
<evidence type="ECO:0000313" key="3">
    <source>
        <dbReference type="Proteomes" id="UP000472272"/>
    </source>
</evidence>
<reference evidence="2 3" key="1">
    <citation type="journal article" date="2019" name="Proc. Natl. Acad. Sci. U.S.A.">
        <title>Regulatory changes in pterin and carotenoid genes underlie balanced color polymorphisms in the wall lizard.</title>
        <authorList>
            <person name="Andrade P."/>
            <person name="Pinho C."/>
            <person name="Perez I de Lanuza G."/>
            <person name="Afonso S."/>
            <person name="Brejcha J."/>
            <person name="Rubin C.J."/>
            <person name="Wallerman O."/>
            <person name="Pereira P."/>
            <person name="Sabatino S.J."/>
            <person name="Bellati A."/>
            <person name="Pellitteri-Rosa D."/>
            <person name="Bosakova Z."/>
            <person name="Bunikis I."/>
            <person name="Carretero M.A."/>
            <person name="Feiner N."/>
            <person name="Marsik P."/>
            <person name="Pauperio F."/>
            <person name="Salvi D."/>
            <person name="Soler L."/>
            <person name="While G.M."/>
            <person name="Uller T."/>
            <person name="Font E."/>
            <person name="Andersson L."/>
            <person name="Carneiro M."/>
        </authorList>
    </citation>
    <scope>NUCLEOTIDE SEQUENCE</scope>
</reference>
<keyword evidence="3" id="KW-1185">Reference proteome</keyword>
<reference evidence="2" key="2">
    <citation type="submission" date="2025-08" db="UniProtKB">
        <authorList>
            <consortium name="Ensembl"/>
        </authorList>
    </citation>
    <scope>IDENTIFICATION</scope>
</reference>
<evidence type="ECO:0000256" key="1">
    <source>
        <dbReference type="SAM" id="SignalP"/>
    </source>
</evidence>
<dbReference type="SUPFAM" id="SSF48264">
    <property type="entry name" value="Cytochrome P450"/>
    <property type="match status" value="1"/>
</dbReference>
<reference evidence="2" key="3">
    <citation type="submission" date="2025-09" db="UniProtKB">
        <authorList>
            <consortium name="Ensembl"/>
        </authorList>
    </citation>
    <scope>IDENTIFICATION</scope>
</reference>
<feature type="signal peptide" evidence="1">
    <location>
        <begin position="1"/>
        <end position="17"/>
    </location>
</feature>
<dbReference type="OMA" id="PADCKGH"/>
<dbReference type="Ensembl" id="ENSPMRT00000015074.1">
    <property type="protein sequence ID" value="ENSPMRP00000014108.1"/>
    <property type="gene ID" value="ENSPMRG00000009426.1"/>
</dbReference>
<evidence type="ECO:0000313" key="2">
    <source>
        <dbReference type="Ensembl" id="ENSPMRP00000014108.1"/>
    </source>
</evidence>
<dbReference type="GO" id="GO:0016705">
    <property type="term" value="F:oxidoreductase activity, acting on paired donors, with incorporation or reduction of molecular oxygen"/>
    <property type="evidence" value="ECO:0007669"/>
    <property type="project" value="InterPro"/>
</dbReference>
<protein>
    <submittedName>
        <fullName evidence="2">Uncharacterized protein</fullName>
    </submittedName>
</protein>
<dbReference type="GO" id="GO:0005506">
    <property type="term" value="F:iron ion binding"/>
    <property type="evidence" value="ECO:0007669"/>
    <property type="project" value="InterPro"/>
</dbReference>
<sequence length="68" mass="7616">WAALFLVICLSCLMVLSTWRQMHRRLPPGPTPLPILGNFLQLDPNNMLRSLEKVSLHSPPCSPPPVKS</sequence>
<feature type="chain" id="PRO_5025392767" evidence="1">
    <location>
        <begin position="18"/>
        <end position="68"/>
    </location>
</feature>
<dbReference type="Proteomes" id="UP000472272">
    <property type="component" value="Chromosome 8"/>
</dbReference>
<dbReference type="GeneTree" id="ENSGT00960000189554"/>